<keyword evidence="2" id="KW-1185">Reference proteome</keyword>
<name>A0ABU5UAZ1_9CYAN</name>
<dbReference type="EMBL" id="JAYGHG010000005">
    <property type="protein sequence ID" value="MEA5580690.1"/>
    <property type="molecule type" value="Genomic_DNA"/>
</dbReference>
<protein>
    <submittedName>
        <fullName evidence="1">Uncharacterized protein</fullName>
    </submittedName>
</protein>
<dbReference type="RefSeq" id="WP_323195035.1">
    <property type="nucleotide sequence ID" value="NZ_JAYGHG010000005.1"/>
</dbReference>
<sequence length="134" mass="15506">MTTLNDHLALPKPPERLMRLTFLSCDIISLTYIKFLFKVIDLVDEKKEAVVLVDFVYEPNNQLGKTLTAMGFKPLQLDGVEEETLSDPLIDQFIQDHKGREYVANLYWGTEGMSKQEWLVNIETIKEFNPEVNQ</sequence>
<evidence type="ECO:0000313" key="2">
    <source>
        <dbReference type="Proteomes" id="UP001302120"/>
    </source>
</evidence>
<organism evidence="1 2">
    <name type="scientific">Nodularia harveyana UHCC-0300</name>
    <dbReference type="NCBI Taxonomy" id="2974287"/>
    <lineage>
        <taxon>Bacteria</taxon>
        <taxon>Bacillati</taxon>
        <taxon>Cyanobacteriota</taxon>
        <taxon>Cyanophyceae</taxon>
        <taxon>Nostocales</taxon>
        <taxon>Nodulariaceae</taxon>
        <taxon>Nodularia</taxon>
    </lineage>
</organism>
<comment type="caution">
    <text evidence="1">The sequence shown here is derived from an EMBL/GenBank/DDBJ whole genome shotgun (WGS) entry which is preliminary data.</text>
</comment>
<evidence type="ECO:0000313" key="1">
    <source>
        <dbReference type="EMBL" id="MEA5580690.1"/>
    </source>
</evidence>
<proteinExistence type="predicted"/>
<reference evidence="1 2" key="1">
    <citation type="submission" date="2023-12" db="EMBL/GenBank/DDBJ databases">
        <title>Baltic Sea Cyanobacteria.</title>
        <authorList>
            <person name="Delbaje E."/>
            <person name="Fewer D.P."/>
            <person name="Shishido T.K."/>
        </authorList>
    </citation>
    <scope>NUCLEOTIDE SEQUENCE [LARGE SCALE GENOMIC DNA]</scope>
    <source>
        <strain evidence="1 2">UHCC-0300</strain>
    </source>
</reference>
<gene>
    <name evidence="1" type="ORF">VB620_04960</name>
</gene>
<dbReference type="Proteomes" id="UP001302120">
    <property type="component" value="Unassembled WGS sequence"/>
</dbReference>
<accession>A0ABU5UAZ1</accession>